<evidence type="ECO:0000313" key="16">
    <source>
        <dbReference type="EMBL" id="KDQ22924.1"/>
    </source>
</evidence>
<evidence type="ECO:0000256" key="8">
    <source>
        <dbReference type="ARBA" id="ARBA00022801"/>
    </source>
</evidence>
<dbReference type="PANTHER" id="PTHR10903">
    <property type="entry name" value="GTPASE, IMAP FAMILY MEMBER-RELATED"/>
    <property type="match status" value="1"/>
</dbReference>
<dbReference type="GO" id="GO:0046872">
    <property type="term" value="F:metal ion binding"/>
    <property type="evidence" value="ECO:0007669"/>
    <property type="project" value="UniProtKB-KW"/>
</dbReference>
<keyword evidence="8" id="KW-0378">Hydrolase</keyword>
<sequence length="220" mass="24492">MLYIRAGYIKEKFNSSVYNDPLEAMGNIFGKRVTKDDDVIVLLGPTGAGKSTFLNSALGEDVARVGTTLSSCTSEVQIVKCPIPGARRQVALVDTPAFNHGNVKIADIEKMIKKGLKEMYKRQIKVAGILYVHRITDVRMTENPIRHLDTFHELCGGNQPAHKVILTTTMWANIDEETGGKRERELKDGCWKPMASQGSRVMRYHDTSESARDIIRTLVG</sequence>
<proteinExistence type="predicted"/>
<dbReference type="OrthoDB" id="2846732at2759"/>
<keyword evidence="6" id="KW-0812">Transmembrane</keyword>
<dbReference type="STRING" id="1137138.A0A067N519"/>
<keyword evidence="3" id="KW-0813">Transport</keyword>
<protein>
    <recommendedName>
        <fullName evidence="15">G domain-containing protein</fullName>
    </recommendedName>
</protein>
<evidence type="ECO:0000256" key="5">
    <source>
        <dbReference type="ARBA" id="ARBA00022640"/>
    </source>
</evidence>
<feature type="domain" description="G" evidence="15">
    <location>
        <begin position="40"/>
        <end position="141"/>
    </location>
</feature>
<evidence type="ECO:0000256" key="7">
    <source>
        <dbReference type="ARBA" id="ARBA00022723"/>
    </source>
</evidence>
<evidence type="ECO:0000256" key="9">
    <source>
        <dbReference type="ARBA" id="ARBA00022805"/>
    </source>
</evidence>
<keyword evidence="12" id="KW-1133">Transmembrane helix</keyword>
<reference evidence="17" key="1">
    <citation type="journal article" date="2014" name="Proc. Natl. Acad. Sci. U.S.A.">
        <title>Extensive sampling of basidiomycete genomes demonstrates inadequacy of the white-rot/brown-rot paradigm for wood decay fungi.</title>
        <authorList>
            <person name="Riley R."/>
            <person name="Salamov A.A."/>
            <person name="Brown D.W."/>
            <person name="Nagy L.G."/>
            <person name="Floudas D."/>
            <person name="Held B.W."/>
            <person name="Levasseur A."/>
            <person name="Lombard V."/>
            <person name="Morin E."/>
            <person name="Otillar R."/>
            <person name="Lindquist E.A."/>
            <person name="Sun H."/>
            <person name="LaButti K.M."/>
            <person name="Schmutz J."/>
            <person name="Jabbour D."/>
            <person name="Luo H."/>
            <person name="Baker S.E."/>
            <person name="Pisabarro A.G."/>
            <person name="Walton J.D."/>
            <person name="Blanchette R.A."/>
            <person name="Henrissat B."/>
            <person name="Martin F."/>
            <person name="Cullen D."/>
            <person name="Hibbett D.S."/>
            <person name="Grigoriev I.V."/>
        </authorList>
    </citation>
    <scope>NUCLEOTIDE SEQUENCE [LARGE SCALE GENOMIC DNA]</scope>
    <source>
        <strain evidence="17">PC15</strain>
    </source>
</reference>
<dbReference type="PANTHER" id="PTHR10903:SF135">
    <property type="entry name" value="TRANSLOCASE OF CHLOROPLAST 120, CHLOROPLASTIC-RELATED"/>
    <property type="match status" value="1"/>
</dbReference>
<evidence type="ECO:0000256" key="11">
    <source>
        <dbReference type="ARBA" id="ARBA00022927"/>
    </source>
</evidence>
<dbReference type="HOGENOM" id="CLU_018003_0_1_1"/>
<dbReference type="InterPro" id="IPR006073">
    <property type="entry name" value="GTP-bd"/>
</dbReference>
<dbReference type="CDD" id="cd00882">
    <property type="entry name" value="Ras_like_GTPase"/>
    <property type="match status" value="1"/>
</dbReference>
<keyword evidence="13" id="KW-0472">Membrane</keyword>
<dbReference type="EMBL" id="KL198014">
    <property type="protein sequence ID" value="KDQ22924.1"/>
    <property type="molecule type" value="Genomic_DNA"/>
</dbReference>
<keyword evidence="4" id="KW-0150">Chloroplast</keyword>
<keyword evidence="10" id="KW-0460">Magnesium</keyword>
<dbReference type="GO" id="GO:0005525">
    <property type="term" value="F:GTP binding"/>
    <property type="evidence" value="ECO:0007669"/>
    <property type="project" value="InterPro"/>
</dbReference>
<dbReference type="Proteomes" id="UP000027073">
    <property type="component" value="Unassembled WGS sequence"/>
</dbReference>
<dbReference type="GO" id="GO:0016020">
    <property type="term" value="C:membrane"/>
    <property type="evidence" value="ECO:0007669"/>
    <property type="project" value="UniProtKB-SubCell"/>
</dbReference>
<dbReference type="Pfam" id="PF01926">
    <property type="entry name" value="MMR_HSR1"/>
    <property type="match status" value="1"/>
</dbReference>
<evidence type="ECO:0000256" key="14">
    <source>
        <dbReference type="ARBA" id="ARBA00024013"/>
    </source>
</evidence>
<evidence type="ECO:0000256" key="3">
    <source>
        <dbReference type="ARBA" id="ARBA00022448"/>
    </source>
</evidence>
<dbReference type="Gene3D" id="3.40.50.300">
    <property type="entry name" value="P-loop containing nucleotide triphosphate hydrolases"/>
    <property type="match status" value="1"/>
</dbReference>
<gene>
    <name evidence="16" type="ORF">PLEOSDRAFT_1110014</name>
</gene>
<keyword evidence="11" id="KW-0653">Protein transport</keyword>
<dbReference type="VEuPathDB" id="FungiDB:PLEOSDRAFT_1110014"/>
<evidence type="ECO:0000256" key="2">
    <source>
        <dbReference type="ARBA" id="ARBA00004167"/>
    </source>
</evidence>
<evidence type="ECO:0000256" key="13">
    <source>
        <dbReference type="ARBA" id="ARBA00023136"/>
    </source>
</evidence>
<accession>A0A067N519</accession>
<evidence type="ECO:0000256" key="10">
    <source>
        <dbReference type="ARBA" id="ARBA00022842"/>
    </source>
</evidence>
<dbReference type="InParanoid" id="A0A067N519"/>
<dbReference type="GO" id="GO:0016787">
    <property type="term" value="F:hydrolase activity"/>
    <property type="evidence" value="ECO:0007669"/>
    <property type="project" value="UniProtKB-KW"/>
</dbReference>
<keyword evidence="7" id="KW-0479">Metal-binding</keyword>
<comment type="subcellular location">
    <subcellularLocation>
        <location evidence="2">Membrane</location>
        <topology evidence="2">Single-pass membrane protein</topology>
    </subcellularLocation>
    <subcellularLocation>
        <location evidence="14">Plastid</location>
        <location evidence="14">Chloroplast outer membrane</location>
    </subcellularLocation>
</comment>
<evidence type="ECO:0000256" key="4">
    <source>
        <dbReference type="ARBA" id="ARBA00022528"/>
    </source>
</evidence>
<name>A0A067N519_PLEO1</name>
<evidence type="ECO:0000256" key="12">
    <source>
        <dbReference type="ARBA" id="ARBA00022989"/>
    </source>
</evidence>
<dbReference type="InterPro" id="IPR027417">
    <property type="entry name" value="P-loop_NTPase"/>
</dbReference>
<dbReference type="SUPFAM" id="SSF52540">
    <property type="entry name" value="P-loop containing nucleoside triphosphate hydrolases"/>
    <property type="match status" value="1"/>
</dbReference>
<evidence type="ECO:0000259" key="15">
    <source>
        <dbReference type="Pfam" id="PF01926"/>
    </source>
</evidence>
<evidence type="ECO:0000256" key="6">
    <source>
        <dbReference type="ARBA" id="ARBA00022692"/>
    </source>
</evidence>
<dbReference type="AlphaFoldDB" id="A0A067N519"/>
<evidence type="ECO:0000256" key="1">
    <source>
        <dbReference type="ARBA" id="ARBA00001946"/>
    </source>
</evidence>
<comment type="cofactor">
    <cofactor evidence="1">
        <name>Mg(2+)</name>
        <dbReference type="ChEBI" id="CHEBI:18420"/>
    </cofactor>
</comment>
<dbReference type="InterPro" id="IPR045058">
    <property type="entry name" value="GIMA/IAN/Toc"/>
</dbReference>
<keyword evidence="5" id="KW-0934">Plastid</keyword>
<dbReference type="GO" id="GO:0015031">
    <property type="term" value="P:protein transport"/>
    <property type="evidence" value="ECO:0007669"/>
    <property type="project" value="UniProtKB-KW"/>
</dbReference>
<organism evidence="16 17">
    <name type="scientific">Pleurotus ostreatus (strain PC15)</name>
    <name type="common">Oyster mushroom</name>
    <dbReference type="NCBI Taxonomy" id="1137138"/>
    <lineage>
        <taxon>Eukaryota</taxon>
        <taxon>Fungi</taxon>
        <taxon>Dikarya</taxon>
        <taxon>Basidiomycota</taxon>
        <taxon>Agaricomycotina</taxon>
        <taxon>Agaricomycetes</taxon>
        <taxon>Agaricomycetidae</taxon>
        <taxon>Agaricales</taxon>
        <taxon>Pleurotineae</taxon>
        <taxon>Pleurotaceae</taxon>
        <taxon>Pleurotus</taxon>
    </lineage>
</organism>
<keyword evidence="9" id="KW-1002">Plastid outer membrane</keyword>
<evidence type="ECO:0000313" key="17">
    <source>
        <dbReference type="Proteomes" id="UP000027073"/>
    </source>
</evidence>